<dbReference type="AlphaFoldDB" id="A0A8X7RP95"/>
<evidence type="ECO:0000313" key="2">
    <source>
        <dbReference type="EMBL" id="KAG2291583.1"/>
    </source>
</evidence>
<reference evidence="2 3" key="1">
    <citation type="submission" date="2020-02" db="EMBL/GenBank/DDBJ databases">
        <authorList>
            <person name="Ma Q."/>
            <person name="Huang Y."/>
            <person name="Song X."/>
            <person name="Pei D."/>
        </authorList>
    </citation>
    <scope>NUCLEOTIDE SEQUENCE [LARGE SCALE GENOMIC DNA]</scope>
    <source>
        <strain evidence="2">Sxm20200214</strain>
        <tissue evidence="2">Leaf</tissue>
    </source>
</reference>
<proteinExistence type="predicted"/>
<comment type="caution">
    <text evidence="2">The sequence shown here is derived from an EMBL/GenBank/DDBJ whole genome shotgun (WGS) entry which is preliminary data.</text>
</comment>
<organism evidence="2 3">
    <name type="scientific">Brassica carinata</name>
    <name type="common">Ethiopian mustard</name>
    <name type="synonym">Abyssinian cabbage</name>
    <dbReference type="NCBI Taxonomy" id="52824"/>
    <lineage>
        <taxon>Eukaryota</taxon>
        <taxon>Viridiplantae</taxon>
        <taxon>Streptophyta</taxon>
        <taxon>Embryophyta</taxon>
        <taxon>Tracheophyta</taxon>
        <taxon>Spermatophyta</taxon>
        <taxon>Magnoliopsida</taxon>
        <taxon>eudicotyledons</taxon>
        <taxon>Gunneridae</taxon>
        <taxon>Pentapetalae</taxon>
        <taxon>rosids</taxon>
        <taxon>malvids</taxon>
        <taxon>Brassicales</taxon>
        <taxon>Brassicaceae</taxon>
        <taxon>Brassiceae</taxon>
        <taxon>Brassica</taxon>
    </lineage>
</organism>
<dbReference type="OrthoDB" id="5544992at2759"/>
<dbReference type="EMBL" id="JAAMPC010000009">
    <property type="protein sequence ID" value="KAG2291583.1"/>
    <property type="molecule type" value="Genomic_DNA"/>
</dbReference>
<evidence type="ECO:0000259" key="1">
    <source>
        <dbReference type="Pfam" id="PF14244"/>
    </source>
</evidence>
<dbReference type="Proteomes" id="UP000886595">
    <property type="component" value="Unassembled WGS sequence"/>
</dbReference>
<evidence type="ECO:0000313" key="3">
    <source>
        <dbReference type="Proteomes" id="UP000886595"/>
    </source>
</evidence>
<dbReference type="InterPro" id="IPR029472">
    <property type="entry name" value="Copia-like_N"/>
</dbReference>
<gene>
    <name evidence="2" type="ORF">Bca52824_038252</name>
</gene>
<name>A0A8X7RP95_BRACI</name>
<dbReference type="Pfam" id="PF14244">
    <property type="entry name" value="Retrotran_gag_3"/>
    <property type="match status" value="1"/>
</dbReference>
<feature type="domain" description="Retrotransposon Copia-like N-terminal" evidence="1">
    <location>
        <begin position="23"/>
        <end position="59"/>
    </location>
</feature>
<sequence length="59" mass="6909">MNSNQAQTSPFLDQYENPYFLRSSDHVSLVMVSDRFSSGAEFHSWRRSVRMALNVRNKL</sequence>
<accession>A0A8X7RP95</accession>
<keyword evidence="3" id="KW-1185">Reference proteome</keyword>
<protein>
    <recommendedName>
        <fullName evidence="1">Retrotransposon Copia-like N-terminal domain-containing protein</fullName>
    </recommendedName>
</protein>